<evidence type="ECO:0000313" key="2">
    <source>
        <dbReference type="EMBL" id="KAL2045731.1"/>
    </source>
</evidence>
<comment type="caution">
    <text evidence="2">The sequence shown here is derived from an EMBL/GenBank/DDBJ whole genome shotgun (WGS) entry which is preliminary data.</text>
</comment>
<protein>
    <submittedName>
        <fullName evidence="2">Uncharacterized protein</fullName>
    </submittedName>
</protein>
<evidence type="ECO:0000313" key="3">
    <source>
        <dbReference type="Proteomes" id="UP001590950"/>
    </source>
</evidence>
<accession>A0ABR4AJQ1</accession>
<reference evidence="2 3" key="1">
    <citation type="submission" date="2024-09" db="EMBL/GenBank/DDBJ databases">
        <title>Rethinking Asexuality: The Enigmatic Case of Functional Sexual Genes in Lepraria (Stereocaulaceae).</title>
        <authorList>
            <person name="Doellman M."/>
            <person name="Sun Y."/>
            <person name="Barcenas-Pena A."/>
            <person name="Lumbsch H.T."/>
            <person name="Grewe F."/>
        </authorList>
    </citation>
    <scope>NUCLEOTIDE SEQUENCE [LARGE SCALE GENOMIC DNA]</scope>
    <source>
        <strain evidence="2 3">Mercado 3170</strain>
    </source>
</reference>
<proteinExistence type="predicted"/>
<dbReference type="EMBL" id="JBEFKJ010000006">
    <property type="protein sequence ID" value="KAL2045731.1"/>
    <property type="molecule type" value="Genomic_DNA"/>
</dbReference>
<sequence>MKNLSAITTYTRVFIARRYFLHVLLSADLRSEASGTSQAQHGGLMNGAESMAGRIAWTNRKRSTKNTGTETEKEKDLVAGTSGRKKEAGKILNMELEKGRLNQKAGKICRYLHTDHERSSHTTVDSFAFL</sequence>
<gene>
    <name evidence="2" type="ORF">N7G274_002162</name>
</gene>
<evidence type="ECO:0000256" key="1">
    <source>
        <dbReference type="SAM" id="MobiDB-lite"/>
    </source>
</evidence>
<organism evidence="2 3">
    <name type="scientific">Stereocaulon virgatum</name>
    <dbReference type="NCBI Taxonomy" id="373712"/>
    <lineage>
        <taxon>Eukaryota</taxon>
        <taxon>Fungi</taxon>
        <taxon>Dikarya</taxon>
        <taxon>Ascomycota</taxon>
        <taxon>Pezizomycotina</taxon>
        <taxon>Lecanoromycetes</taxon>
        <taxon>OSLEUM clade</taxon>
        <taxon>Lecanoromycetidae</taxon>
        <taxon>Lecanorales</taxon>
        <taxon>Lecanorineae</taxon>
        <taxon>Stereocaulaceae</taxon>
        <taxon>Stereocaulon</taxon>
    </lineage>
</organism>
<name>A0ABR4AJQ1_9LECA</name>
<feature type="region of interest" description="Disordered" evidence="1">
    <location>
        <begin position="52"/>
        <end position="84"/>
    </location>
</feature>
<dbReference type="Proteomes" id="UP001590950">
    <property type="component" value="Unassembled WGS sequence"/>
</dbReference>
<keyword evidence="3" id="KW-1185">Reference proteome</keyword>